<protein>
    <submittedName>
        <fullName evidence="2">Uncharacterized protein</fullName>
    </submittedName>
</protein>
<keyword evidence="3" id="KW-1185">Reference proteome</keyword>
<dbReference type="RefSeq" id="WP_310472191.1">
    <property type="nucleotide sequence ID" value="NZ_CP136522.1"/>
</dbReference>
<evidence type="ECO:0000313" key="3">
    <source>
        <dbReference type="Proteomes" id="UP001529491"/>
    </source>
</evidence>
<sequence length="94" mass="10665">MQSTGTLSAQASFIERENRSATPIDEHKHWSLLTNAQRFAFYTLTKLGYRLLFVRNVNQCSTAVASQENKLVTIDDEGDIDFNPSIVLRESSNR</sequence>
<organism evidence="2 3">
    <name type="scientific">Shewanella youngdeokensis</name>
    <dbReference type="NCBI Taxonomy" id="2999068"/>
    <lineage>
        <taxon>Bacteria</taxon>
        <taxon>Pseudomonadati</taxon>
        <taxon>Pseudomonadota</taxon>
        <taxon>Gammaproteobacteria</taxon>
        <taxon>Alteromonadales</taxon>
        <taxon>Shewanellaceae</taxon>
        <taxon>Shewanella</taxon>
    </lineage>
</organism>
<evidence type="ECO:0000256" key="1">
    <source>
        <dbReference type="SAM" id="MobiDB-lite"/>
    </source>
</evidence>
<name>A0ABZ0JYD7_9GAMM</name>
<feature type="region of interest" description="Disordered" evidence="1">
    <location>
        <begin position="1"/>
        <end position="20"/>
    </location>
</feature>
<evidence type="ECO:0000313" key="2">
    <source>
        <dbReference type="EMBL" id="WOT04556.1"/>
    </source>
</evidence>
<proteinExistence type="predicted"/>
<accession>A0ABZ0JYD7</accession>
<dbReference type="Proteomes" id="UP001529491">
    <property type="component" value="Chromosome"/>
</dbReference>
<reference evidence="2 3" key="1">
    <citation type="submission" date="2023-10" db="EMBL/GenBank/DDBJ databases">
        <title>Complete genome sequence of Shewanella sp. DAU334.</title>
        <authorList>
            <person name="Lee Y.-S."/>
            <person name="Jeong H.-R."/>
            <person name="Hwang E.-J."/>
            <person name="Choi Y.-L."/>
            <person name="Kim G.-D."/>
        </authorList>
    </citation>
    <scope>NUCLEOTIDE SEQUENCE [LARGE SCALE GENOMIC DNA]</scope>
    <source>
        <strain evidence="2 3">DAU334</strain>
    </source>
</reference>
<gene>
    <name evidence="2" type="ORF">RGE70_14670</name>
</gene>
<feature type="compositionally biased region" description="Polar residues" evidence="1">
    <location>
        <begin position="1"/>
        <end position="11"/>
    </location>
</feature>
<dbReference type="EMBL" id="CP136522">
    <property type="protein sequence ID" value="WOT04556.1"/>
    <property type="molecule type" value="Genomic_DNA"/>
</dbReference>